<organism evidence="8 9">
    <name type="scientific">Zancudomyces culisetae</name>
    <name type="common">Gut fungus</name>
    <name type="synonym">Smittium culisetae</name>
    <dbReference type="NCBI Taxonomy" id="1213189"/>
    <lineage>
        <taxon>Eukaryota</taxon>
        <taxon>Fungi</taxon>
        <taxon>Fungi incertae sedis</taxon>
        <taxon>Zoopagomycota</taxon>
        <taxon>Kickxellomycotina</taxon>
        <taxon>Harpellomycetes</taxon>
        <taxon>Harpellales</taxon>
        <taxon>Legeriomycetaceae</taxon>
        <taxon>Zancudomyces</taxon>
    </lineage>
</organism>
<dbReference type="SMART" id="SM00320">
    <property type="entry name" value="WD40"/>
    <property type="match status" value="4"/>
</dbReference>
<evidence type="ECO:0000256" key="1">
    <source>
        <dbReference type="ARBA" id="ARBA00004604"/>
    </source>
</evidence>
<dbReference type="Proteomes" id="UP000188320">
    <property type="component" value="Unassembled WGS sequence"/>
</dbReference>
<evidence type="ECO:0000256" key="7">
    <source>
        <dbReference type="SAM" id="MobiDB-lite"/>
    </source>
</evidence>
<dbReference type="InterPro" id="IPR045161">
    <property type="entry name" value="Utp18"/>
</dbReference>
<evidence type="ECO:0000256" key="6">
    <source>
        <dbReference type="ARBA" id="ARBA00025767"/>
    </source>
</evidence>
<feature type="compositionally biased region" description="Acidic residues" evidence="7">
    <location>
        <begin position="94"/>
        <end position="104"/>
    </location>
</feature>
<comment type="caution">
    <text evidence="8">The sequence shown here is derived from an EMBL/GenBank/DDBJ whole genome shotgun (WGS) entry which is preliminary data.</text>
</comment>
<dbReference type="SUPFAM" id="SSF50978">
    <property type="entry name" value="WD40 repeat-like"/>
    <property type="match status" value="1"/>
</dbReference>
<dbReference type="GO" id="GO:0006364">
    <property type="term" value="P:rRNA processing"/>
    <property type="evidence" value="ECO:0007669"/>
    <property type="project" value="UniProtKB-KW"/>
</dbReference>
<evidence type="ECO:0000256" key="4">
    <source>
        <dbReference type="ARBA" id="ARBA00022737"/>
    </source>
</evidence>
<gene>
    <name evidence="8" type="ORF">AX774_g1699</name>
</gene>
<feature type="compositionally biased region" description="Polar residues" evidence="7">
    <location>
        <begin position="12"/>
        <end position="24"/>
    </location>
</feature>
<reference evidence="9" key="1">
    <citation type="submission" date="2017-01" db="EMBL/GenBank/DDBJ databases">
        <authorList>
            <person name="Wang Y."/>
            <person name="White M."/>
            <person name="Kvist S."/>
            <person name="Moncalvo J.-M."/>
        </authorList>
    </citation>
    <scope>NUCLEOTIDE SEQUENCE [LARGE SCALE GENOMIC DNA]</scope>
    <source>
        <strain evidence="9">COL-18-3</strain>
    </source>
</reference>
<dbReference type="OrthoDB" id="1935146at2759"/>
<keyword evidence="4" id="KW-0677">Repeat</keyword>
<feature type="compositionally biased region" description="Basic and acidic residues" evidence="7">
    <location>
        <begin position="1"/>
        <end position="11"/>
    </location>
</feature>
<evidence type="ECO:0000256" key="5">
    <source>
        <dbReference type="ARBA" id="ARBA00023242"/>
    </source>
</evidence>
<proteinExistence type="inferred from homology"/>
<dbReference type="PANTHER" id="PTHR18359">
    <property type="entry name" value="WD-REPEAT PROTEIN-RELATED"/>
    <property type="match status" value="1"/>
</dbReference>
<feature type="compositionally biased region" description="Basic residues" evidence="7">
    <location>
        <begin position="31"/>
        <end position="49"/>
    </location>
</feature>
<protein>
    <submittedName>
        <fullName evidence="8">U3 small nucleolar RNA-associated protein 18</fullName>
    </submittedName>
</protein>
<comment type="subcellular location">
    <subcellularLocation>
        <location evidence="1">Nucleus</location>
        <location evidence="1">Nucleolus</location>
    </subcellularLocation>
</comment>
<dbReference type="Pfam" id="PF00400">
    <property type="entry name" value="WD40"/>
    <property type="match status" value="1"/>
</dbReference>
<keyword evidence="9" id="KW-1185">Reference proteome</keyword>
<dbReference type="PANTHER" id="PTHR18359:SF0">
    <property type="entry name" value="U3 SMALL NUCLEOLAR RNA-ASSOCIATED PROTEIN 18 HOMOLOG"/>
    <property type="match status" value="1"/>
</dbReference>
<dbReference type="InterPro" id="IPR036322">
    <property type="entry name" value="WD40_repeat_dom_sf"/>
</dbReference>
<dbReference type="GO" id="GO:0034388">
    <property type="term" value="C:Pwp2p-containing subcomplex of 90S preribosome"/>
    <property type="evidence" value="ECO:0007669"/>
    <property type="project" value="TreeGrafter"/>
</dbReference>
<dbReference type="InterPro" id="IPR015943">
    <property type="entry name" value="WD40/YVTN_repeat-like_dom_sf"/>
</dbReference>
<dbReference type="EMBL" id="LSSK01000151">
    <property type="protein sequence ID" value="OMH84767.1"/>
    <property type="molecule type" value="Genomic_DNA"/>
</dbReference>
<sequence>MISFENKKRIQDSSTTGNKNTKQDNGVAKKNEKKRSLRNPRTKKPNNKKLKSEQESELEKLVFGITSSSSRNNGSNLHEDQQEQNSESEREWEGQESSEDDVEEGQEKNEQIDDLGFIIDTVGAAEMPTTLTQGQNDEKITEKNVSSKQKGKKENKKALSEGGVSDPSLSSVKVSLVDKNITKKLRVSLEEQEIGGEEYEKRLRKQYTKINPTPKWALEAQDEHDQEGGHDDDEGLIFQSTRSIIDKRAQAKIGAGQTTIDISRVKNANYQSTSQATIQQLDFHPTNNVLAVGGMDKTLRLFEVDGEQNKKLNSVYFKDLPILNCLFNTSDDGKNSRSEIVLGGRRPYFYTFDLKSEKTCRFNNSNLMIKSNSSFGSHNGGDGNVIKTFENFKLIPENNEMAVISSYGQIHLIDMFTKKWKSTIRMNGNVKDVAISGNYLYGLSSVDSQLYQFDMRYSKDGGDGGDLGAMSFFPPTTTCVNKYKLKDTFKPTCISVKSNNILSVGDYSGFVNIYNLNDSNSTNTFAKELNLLKSINSLTTPITNTAFTNNNSDDLLLIYSRVKKDQLKLVNANNNYTVFSNWPTMKTPLGYVQTAKFSPNNGYLAVGNDKGHVLLYRLNAFSSY</sequence>
<dbReference type="GO" id="GO:0032040">
    <property type="term" value="C:small-subunit processome"/>
    <property type="evidence" value="ECO:0007669"/>
    <property type="project" value="TreeGrafter"/>
</dbReference>
<keyword evidence="3" id="KW-0853">WD repeat</keyword>
<dbReference type="Gene3D" id="2.130.10.10">
    <property type="entry name" value="YVTN repeat-like/Quinoprotein amine dehydrogenase"/>
    <property type="match status" value="1"/>
</dbReference>
<feature type="compositionally biased region" description="Basic and acidic residues" evidence="7">
    <location>
        <begin position="50"/>
        <end position="60"/>
    </location>
</feature>
<comment type="similarity">
    <text evidence="6">Belongs to the WD repeat UTP18 family.</text>
</comment>
<accession>A0A1R1PUZ4</accession>
<dbReference type="InterPro" id="IPR001680">
    <property type="entry name" value="WD40_rpt"/>
</dbReference>
<feature type="compositionally biased region" description="Basic and acidic residues" evidence="7">
    <location>
        <begin position="77"/>
        <end position="93"/>
    </location>
</feature>
<feature type="region of interest" description="Disordered" evidence="7">
    <location>
        <begin position="1"/>
        <end position="169"/>
    </location>
</feature>
<feature type="compositionally biased region" description="Polar residues" evidence="7">
    <location>
        <begin position="65"/>
        <end position="76"/>
    </location>
</feature>
<evidence type="ECO:0000313" key="8">
    <source>
        <dbReference type="EMBL" id="OMH84767.1"/>
    </source>
</evidence>
<evidence type="ECO:0000313" key="9">
    <source>
        <dbReference type="Proteomes" id="UP000188320"/>
    </source>
</evidence>
<evidence type="ECO:0000256" key="3">
    <source>
        <dbReference type="ARBA" id="ARBA00022574"/>
    </source>
</evidence>
<keyword evidence="2" id="KW-0698">rRNA processing</keyword>
<name>A0A1R1PUZ4_ZANCU</name>
<dbReference type="AlphaFoldDB" id="A0A1R1PUZ4"/>
<evidence type="ECO:0000256" key="2">
    <source>
        <dbReference type="ARBA" id="ARBA00022552"/>
    </source>
</evidence>
<keyword evidence="5" id="KW-0539">Nucleus</keyword>